<protein>
    <recommendedName>
        <fullName evidence="1">Reverse transcriptase domain-containing protein</fullName>
    </recommendedName>
</protein>
<keyword evidence="3" id="KW-1185">Reference proteome</keyword>
<dbReference type="CDD" id="cd01650">
    <property type="entry name" value="RT_nLTR_like"/>
    <property type="match status" value="1"/>
</dbReference>
<dbReference type="InterPro" id="IPR036691">
    <property type="entry name" value="Endo/exonu/phosph_ase_sf"/>
</dbReference>
<dbReference type="PANTHER" id="PTHR33116:SF78">
    <property type="entry name" value="OS12G0587133 PROTEIN"/>
    <property type="match status" value="1"/>
</dbReference>
<dbReference type="SUPFAM" id="SSF56219">
    <property type="entry name" value="DNase I-like"/>
    <property type="match status" value="1"/>
</dbReference>
<dbReference type="PANTHER" id="PTHR33116">
    <property type="entry name" value="REVERSE TRANSCRIPTASE ZINC-BINDING DOMAIN-CONTAINING PROTEIN-RELATED-RELATED"/>
    <property type="match status" value="1"/>
</dbReference>
<proteinExistence type="predicted"/>
<dbReference type="InterPro" id="IPR043502">
    <property type="entry name" value="DNA/RNA_pol_sf"/>
</dbReference>
<reference evidence="2 3" key="1">
    <citation type="submission" date="2019-01" db="EMBL/GenBank/DDBJ databases">
        <title>Sequencing of cultivated peanut Arachis hypogaea provides insights into genome evolution and oil improvement.</title>
        <authorList>
            <person name="Chen X."/>
        </authorList>
    </citation>
    <scope>NUCLEOTIDE SEQUENCE [LARGE SCALE GENOMIC DNA]</scope>
    <source>
        <strain evidence="3">cv. Fuhuasheng</strain>
        <tissue evidence="2">Leaves</tissue>
    </source>
</reference>
<name>A0A444Y771_ARAHY</name>
<dbReference type="SUPFAM" id="SSF56672">
    <property type="entry name" value="DNA/RNA polymerases"/>
    <property type="match status" value="1"/>
</dbReference>
<dbReference type="PROSITE" id="PS50878">
    <property type="entry name" value="RT_POL"/>
    <property type="match status" value="1"/>
</dbReference>
<gene>
    <name evidence="2" type="ORF">Ahy_B08g093845</name>
</gene>
<evidence type="ECO:0000259" key="1">
    <source>
        <dbReference type="PROSITE" id="PS50878"/>
    </source>
</evidence>
<accession>A0A444Y771</accession>
<dbReference type="EMBL" id="SDMP01000018">
    <property type="protein sequence ID" value="RYQ97763.1"/>
    <property type="molecule type" value="Genomic_DNA"/>
</dbReference>
<organism evidence="2 3">
    <name type="scientific">Arachis hypogaea</name>
    <name type="common">Peanut</name>
    <dbReference type="NCBI Taxonomy" id="3818"/>
    <lineage>
        <taxon>Eukaryota</taxon>
        <taxon>Viridiplantae</taxon>
        <taxon>Streptophyta</taxon>
        <taxon>Embryophyta</taxon>
        <taxon>Tracheophyta</taxon>
        <taxon>Spermatophyta</taxon>
        <taxon>Magnoliopsida</taxon>
        <taxon>eudicotyledons</taxon>
        <taxon>Gunneridae</taxon>
        <taxon>Pentapetalae</taxon>
        <taxon>rosids</taxon>
        <taxon>fabids</taxon>
        <taxon>Fabales</taxon>
        <taxon>Fabaceae</taxon>
        <taxon>Papilionoideae</taxon>
        <taxon>50 kb inversion clade</taxon>
        <taxon>dalbergioids sensu lato</taxon>
        <taxon>Dalbergieae</taxon>
        <taxon>Pterocarpus clade</taxon>
        <taxon>Arachis</taxon>
    </lineage>
</organism>
<dbReference type="Gene3D" id="3.60.10.10">
    <property type="entry name" value="Endonuclease/exonuclease/phosphatase"/>
    <property type="match status" value="1"/>
</dbReference>
<evidence type="ECO:0000313" key="2">
    <source>
        <dbReference type="EMBL" id="RYQ97763.1"/>
    </source>
</evidence>
<dbReference type="Proteomes" id="UP000289738">
    <property type="component" value="Chromosome B08"/>
</dbReference>
<dbReference type="Pfam" id="PF00078">
    <property type="entry name" value="RVT_1"/>
    <property type="match status" value="1"/>
</dbReference>
<sequence length="954" mass="109046">MVVYGSPHIGPRSELWENLQRLGDLVHGDWCVGGDFNCVLSLADTGGASNLSRDHARLSNCLFECGLQDIGFQGQPFTWQRGSIRRRLDRYVANPSWVQRFNHAVVKHLPKLKSDHVPLLLDLRSANNPGSSTRPFRFIAAWMTHNNFNNLLRSSWDVDKQLEVNISTFMEAAKIWNREVFGDLIKRKNRLLARLNGISAHLSFTPNPFLDNLQIQLWKELETLLIQEEVYWKQCSRCKWINYGNKNTAYFHSTASSRRRRNRATMIENAEGQWIDDVQQIQNIGAQHFLTLYTDDGNCEKLNAPGLFPTLSYEEQNQLGRMVTVEEIQSSMFSMGAWKAPGPDGLPPMFYQSNWESVKTSVENWVFWVFNNHEEIKVANSTYISLIPKIDAPETFSHFRPIGLCNVSYKLITKIISHRLKQVMPKLIGPSQSSFVPGRQSAYNIIIAQEAIHSMRIKKGAYGYMAIKIDLKKAYDLLNWEFIRDTLIEARLPNNLVDLISHCYSSVEMKVLWNGIPSISFTPSRGIRQGDPMSPYLFVLCIERLSQTISFALNQNFWEPMVLNRGGPKLSHLCFADDIVLFGKASMEQVEVVWGILDLFCKCSGQKVNYVKSCVYFSNNMCFARKKELSDALGMRLTNNMGKYLGVPLLHGRSKKEDFQFILDRMANRLSSWKAKNLSLAGKVTLTQSALASIPSYVMQTMKLPLSICDSIDKICRNFLWRSVSSGRKLHLMSWEKVCLPKSQGSLGLKPARVLNNANLMKLAWKLIHNKDALWVNIVRSKYECGDDSLPLITKHLSSSNAWKGIFHVWKKFADNLVWRLGSGENVNFWIDHWMPGVHHLIDFAQPEVVSDMLEERVCDYISDQRWDLNRIAVVLGDDWILVFRSTKTPEPEMGEDILAWLLTPDGAFSIKSACSLYLSPSDNSKAKLFSKIWKLEAPQGCIFFAGLLQMRSY</sequence>
<dbReference type="InterPro" id="IPR000477">
    <property type="entry name" value="RT_dom"/>
</dbReference>
<dbReference type="AlphaFoldDB" id="A0A444Y771"/>
<dbReference type="STRING" id="3818.A0A444Y771"/>
<feature type="domain" description="Reverse transcriptase" evidence="1">
    <location>
        <begin position="368"/>
        <end position="649"/>
    </location>
</feature>
<comment type="caution">
    <text evidence="2">The sequence shown here is derived from an EMBL/GenBank/DDBJ whole genome shotgun (WGS) entry which is preliminary data.</text>
</comment>
<evidence type="ECO:0000313" key="3">
    <source>
        <dbReference type="Proteomes" id="UP000289738"/>
    </source>
</evidence>